<dbReference type="EMBL" id="CYSB01000005">
    <property type="protein sequence ID" value="CUH63453.1"/>
    <property type="molecule type" value="Genomic_DNA"/>
</dbReference>
<dbReference type="EMBL" id="CYSC01000027">
    <property type="protein sequence ID" value="CUH71923.1"/>
    <property type="molecule type" value="Genomic_DNA"/>
</dbReference>
<protein>
    <submittedName>
        <fullName evidence="9">Phosphoglycerol transferase I</fullName>
    </submittedName>
</protein>
<dbReference type="RefSeq" id="WP_131727393.1">
    <property type="nucleotide sequence ID" value="NZ_CYSB01000005.1"/>
</dbReference>
<organism evidence="9 11">
    <name type="scientific">Thalassovita autumnalis</name>
    <dbReference type="NCBI Taxonomy" id="2072972"/>
    <lineage>
        <taxon>Bacteria</taxon>
        <taxon>Pseudomonadati</taxon>
        <taxon>Pseudomonadota</taxon>
        <taxon>Alphaproteobacteria</taxon>
        <taxon>Rhodobacterales</taxon>
        <taxon>Roseobacteraceae</taxon>
        <taxon>Thalassovita</taxon>
    </lineage>
</organism>
<gene>
    <name evidence="8" type="ORF">TL5118_00476</name>
    <name evidence="9" type="ORF">TL5120_01716</name>
</gene>
<keyword evidence="10" id="KW-1185">Reference proteome</keyword>
<feature type="transmembrane region" description="Helical" evidence="6">
    <location>
        <begin position="81"/>
        <end position="105"/>
    </location>
</feature>
<dbReference type="InterPro" id="IPR017850">
    <property type="entry name" value="Alkaline_phosphatase_core_sf"/>
</dbReference>
<evidence type="ECO:0000313" key="10">
    <source>
        <dbReference type="Proteomes" id="UP000051086"/>
    </source>
</evidence>
<dbReference type="GO" id="GO:0016740">
    <property type="term" value="F:transferase activity"/>
    <property type="evidence" value="ECO:0007669"/>
    <property type="project" value="UniProtKB-KW"/>
</dbReference>
<dbReference type="Pfam" id="PF00884">
    <property type="entry name" value="Sulfatase"/>
    <property type="match status" value="1"/>
</dbReference>
<comment type="subcellular location">
    <subcellularLocation>
        <location evidence="1">Cell membrane</location>
        <topology evidence="1">Multi-pass membrane protein</topology>
    </subcellularLocation>
</comment>
<dbReference type="GO" id="GO:0005886">
    <property type="term" value="C:plasma membrane"/>
    <property type="evidence" value="ECO:0007669"/>
    <property type="project" value="UniProtKB-SubCell"/>
</dbReference>
<reference evidence="8 10" key="1">
    <citation type="submission" date="2015-09" db="EMBL/GenBank/DDBJ databases">
        <authorList>
            <person name="Rodrigo-Torres L."/>
            <person name="Arahal D.R."/>
        </authorList>
    </citation>
    <scope>NUCLEOTIDE SEQUENCE [LARGE SCALE GENOMIC DNA]</scope>
    <source>
        <strain evidence="8 10">CECT 5118</strain>
    </source>
</reference>
<feature type="transmembrane region" description="Helical" evidence="6">
    <location>
        <begin position="22"/>
        <end position="44"/>
    </location>
</feature>
<evidence type="ECO:0000256" key="1">
    <source>
        <dbReference type="ARBA" id="ARBA00004651"/>
    </source>
</evidence>
<feature type="transmembrane region" description="Helical" evidence="6">
    <location>
        <begin position="157"/>
        <end position="175"/>
    </location>
</feature>
<evidence type="ECO:0000256" key="6">
    <source>
        <dbReference type="SAM" id="Phobius"/>
    </source>
</evidence>
<feature type="domain" description="Sulfatase N-terminal" evidence="7">
    <location>
        <begin position="238"/>
        <end position="502"/>
    </location>
</feature>
<feature type="transmembrane region" description="Helical" evidence="6">
    <location>
        <begin position="129"/>
        <end position="150"/>
    </location>
</feature>
<evidence type="ECO:0000313" key="11">
    <source>
        <dbReference type="Proteomes" id="UP000051887"/>
    </source>
</evidence>
<name>A0A0P1FQF0_9RHOB</name>
<keyword evidence="4 6" id="KW-1133">Transmembrane helix</keyword>
<keyword evidence="3 6" id="KW-0812">Transmembrane</keyword>
<evidence type="ECO:0000256" key="5">
    <source>
        <dbReference type="ARBA" id="ARBA00023136"/>
    </source>
</evidence>
<dbReference type="CDD" id="cd16015">
    <property type="entry name" value="LTA_synthase"/>
    <property type="match status" value="1"/>
</dbReference>
<dbReference type="AlphaFoldDB" id="A0A0P1FQF0"/>
<evidence type="ECO:0000313" key="8">
    <source>
        <dbReference type="EMBL" id="CUH63453.1"/>
    </source>
</evidence>
<keyword evidence="2" id="KW-1003">Cell membrane</keyword>
<keyword evidence="9" id="KW-0808">Transferase</keyword>
<sequence>MTTTHLQPPNPIKTVWIALKELARFLALLLPGFLALFLIVRAFVNGHVSDITFALWLLVMQALSLLVPNPITETRVDRKAILIKLAALLPAILMLFPLTVVVLIFGELDTAAFVFHLAFGIGGTPLGEFVPYLVTVAIYWCAILITLYRLRNWLRRIPFWWSLCCFGLIAGNPLVRDVLFNQFQAKYSRGESLITAFQDPVLIAPTEGENPDLIILYLEGMERTYGIKDSFGEIYAPIERLAESGVSFSDVAQIDGTGWSLAGMTATQCGMPLMPMGSLPLNRTADMKQIGAGVTCLTDILHARGYHSTYASTTEIIGSDRGHYGFDNFYRTHQLDQIVDKANAMTPGAIAAREAGDTSWALRDGEGYAIALAHVEARLKSDQPYALILSTMDTHGPKAHMSEKCVTDGQPKVSDDLTDAVACTSKLTETFIAELRDLTKHRNTRIVVASDHLAHHNNLSPQLDQHPRRNMVMFLNGPDAPRVIDKPAAMPDVFPTLLHWLGWLDSGAPQAAGIGKSLLHDPTTLIETFGIDGVNDRLRRDVELAAKFWHSAP</sequence>
<evidence type="ECO:0000256" key="2">
    <source>
        <dbReference type="ARBA" id="ARBA00022475"/>
    </source>
</evidence>
<accession>A0A0P1FQF0</accession>
<evidence type="ECO:0000259" key="7">
    <source>
        <dbReference type="Pfam" id="PF00884"/>
    </source>
</evidence>
<dbReference type="PANTHER" id="PTHR47371:SF3">
    <property type="entry name" value="PHOSPHOGLYCEROL TRANSFERASE I"/>
    <property type="match status" value="1"/>
</dbReference>
<evidence type="ECO:0000313" key="9">
    <source>
        <dbReference type="EMBL" id="CUH71923.1"/>
    </source>
</evidence>
<evidence type="ECO:0000256" key="3">
    <source>
        <dbReference type="ARBA" id="ARBA00022692"/>
    </source>
</evidence>
<proteinExistence type="predicted"/>
<dbReference type="OrthoDB" id="9760224at2"/>
<keyword evidence="5 6" id="KW-0472">Membrane</keyword>
<dbReference type="PANTHER" id="PTHR47371">
    <property type="entry name" value="LIPOTEICHOIC ACID SYNTHASE"/>
    <property type="match status" value="1"/>
</dbReference>
<feature type="transmembrane region" description="Helical" evidence="6">
    <location>
        <begin position="50"/>
        <end position="69"/>
    </location>
</feature>
<reference evidence="9 11" key="2">
    <citation type="submission" date="2015-09" db="EMBL/GenBank/DDBJ databases">
        <authorList>
            <consortium name="Swine Surveillance"/>
        </authorList>
    </citation>
    <scope>NUCLEOTIDE SEQUENCE [LARGE SCALE GENOMIC DNA]</scope>
    <source>
        <strain evidence="9 11">5120</strain>
    </source>
</reference>
<dbReference type="InterPro" id="IPR050448">
    <property type="entry name" value="OpgB/LTA_synthase_biosynth"/>
</dbReference>
<dbReference type="Proteomes" id="UP000051086">
    <property type="component" value="Unassembled WGS sequence"/>
</dbReference>
<dbReference type="Proteomes" id="UP000051887">
    <property type="component" value="Unassembled WGS sequence"/>
</dbReference>
<dbReference type="SUPFAM" id="SSF53649">
    <property type="entry name" value="Alkaline phosphatase-like"/>
    <property type="match status" value="1"/>
</dbReference>
<evidence type="ECO:0000256" key="4">
    <source>
        <dbReference type="ARBA" id="ARBA00022989"/>
    </source>
</evidence>
<dbReference type="Gene3D" id="3.40.720.10">
    <property type="entry name" value="Alkaline Phosphatase, subunit A"/>
    <property type="match status" value="1"/>
</dbReference>
<dbReference type="InterPro" id="IPR000917">
    <property type="entry name" value="Sulfatase_N"/>
</dbReference>